<dbReference type="SUPFAM" id="SSF53098">
    <property type="entry name" value="Ribonuclease H-like"/>
    <property type="match status" value="1"/>
</dbReference>
<evidence type="ECO:0000313" key="5">
    <source>
        <dbReference type="Proteomes" id="UP000069940"/>
    </source>
</evidence>
<reference evidence="5" key="1">
    <citation type="journal article" date="2015" name="Proc. Natl. Acad. Sci. U.S.A.">
        <title>Genome sequence of the Asian Tiger mosquito, Aedes albopictus, reveals insights into its biology, genetics, and evolution.</title>
        <authorList>
            <person name="Chen X.G."/>
            <person name="Jiang X."/>
            <person name="Gu J."/>
            <person name="Xu M."/>
            <person name="Wu Y."/>
            <person name="Deng Y."/>
            <person name="Zhang C."/>
            <person name="Bonizzoni M."/>
            <person name="Dermauw W."/>
            <person name="Vontas J."/>
            <person name="Armbruster P."/>
            <person name="Huang X."/>
            <person name="Yang Y."/>
            <person name="Zhang H."/>
            <person name="He W."/>
            <person name="Peng H."/>
            <person name="Liu Y."/>
            <person name="Wu K."/>
            <person name="Chen J."/>
            <person name="Lirakis M."/>
            <person name="Topalis P."/>
            <person name="Van Leeuwen T."/>
            <person name="Hall A.B."/>
            <person name="Jiang X."/>
            <person name="Thorpe C."/>
            <person name="Mueller R.L."/>
            <person name="Sun C."/>
            <person name="Waterhouse R.M."/>
            <person name="Yan G."/>
            <person name="Tu Z.J."/>
            <person name="Fang X."/>
            <person name="James A.A."/>
        </authorList>
    </citation>
    <scope>NUCLEOTIDE SEQUENCE [LARGE SCALE GENOMIC DNA]</scope>
    <source>
        <strain evidence="5">Foshan</strain>
    </source>
</reference>
<dbReference type="Proteomes" id="UP000069940">
    <property type="component" value="Unassembled WGS sequence"/>
</dbReference>
<sequence length="392" mass="45244">MEDVVMRGDRLIIPEKLQHRVIQCAHDGHPGMSVMKRRLRQKVWWPKIDEQVEKCVKDCNACTIVSATGPPEPMLRSRMPTRAWSDVAIDFLGPLPSGHNLLVMVDYFSRFAEVIVMKQITADLTIKALFETFSRFGIPEVMRSDNGPQFTSESLRKFCREYGIVQQKTTPYWPQANGEVERMNNTILKRLRISEELNSSDWKWDLRNFLLMYNSTPHSVTGVAPSALMFGRILRDKLPSVQESTDLLTESIRDRDWEKKVTTAESEDKRRRAKSNDLKEGDIVVTKRIAKDNKLSSNFGHEQFEIVKRSGTDAELKSLETGKKYHRNVTHLKQVNRGAEPHEDDTSFEELSSDITESLVPSNEATRLRERREQKQPSYLRDYVTAIECNDK</sequence>
<dbReference type="Pfam" id="PF17921">
    <property type="entry name" value="Integrase_H2C2"/>
    <property type="match status" value="1"/>
</dbReference>
<reference evidence="4" key="2">
    <citation type="submission" date="2025-05" db="UniProtKB">
        <authorList>
            <consortium name="EnsemblMetazoa"/>
        </authorList>
    </citation>
    <scope>IDENTIFICATION</scope>
    <source>
        <strain evidence="4">Foshan</strain>
    </source>
</reference>
<dbReference type="InterPro" id="IPR050951">
    <property type="entry name" value="Retrovirus_Pol_polyprotein"/>
</dbReference>
<dbReference type="EC" id="2.7.7.49" evidence="1"/>
<dbReference type="Pfam" id="PF00665">
    <property type="entry name" value="rve"/>
    <property type="match status" value="1"/>
</dbReference>
<dbReference type="RefSeq" id="XP_062705424.1">
    <property type="nucleotide sequence ID" value="XM_062849440.1"/>
</dbReference>
<dbReference type="PROSITE" id="PS50994">
    <property type="entry name" value="INTEGRASE"/>
    <property type="match status" value="1"/>
</dbReference>
<dbReference type="InterPro" id="IPR041588">
    <property type="entry name" value="Integrase_H2C2"/>
</dbReference>
<evidence type="ECO:0000259" key="3">
    <source>
        <dbReference type="PROSITE" id="PS50994"/>
    </source>
</evidence>
<dbReference type="Gene3D" id="1.10.340.70">
    <property type="match status" value="1"/>
</dbReference>
<feature type="region of interest" description="Disordered" evidence="2">
    <location>
        <begin position="337"/>
        <end position="377"/>
    </location>
</feature>
<dbReference type="InterPro" id="IPR001584">
    <property type="entry name" value="Integrase_cat-core"/>
</dbReference>
<protein>
    <recommendedName>
        <fullName evidence="1">RNA-directed DNA polymerase</fullName>
        <ecNumber evidence="1">2.7.7.49</ecNumber>
    </recommendedName>
</protein>
<feature type="domain" description="Integrase catalytic" evidence="3">
    <location>
        <begin position="76"/>
        <end position="233"/>
    </location>
</feature>
<feature type="compositionally biased region" description="Basic and acidic residues" evidence="2">
    <location>
        <begin position="366"/>
        <end position="375"/>
    </location>
</feature>
<evidence type="ECO:0000256" key="1">
    <source>
        <dbReference type="ARBA" id="ARBA00012493"/>
    </source>
</evidence>
<dbReference type="PANTHER" id="PTHR37984:SF11">
    <property type="entry name" value="INTEGRASE CATALYTIC DOMAIN-CONTAINING PROTEIN"/>
    <property type="match status" value="1"/>
</dbReference>
<dbReference type="Gene3D" id="3.30.420.10">
    <property type="entry name" value="Ribonuclease H-like superfamily/Ribonuclease H"/>
    <property type="match status" value="1"/>
</dbReference>
<dbReference type="EnsemblMetazoa" id="AALFPA23_010951.R15456">
    <property type="protein sequence ID" value="AALFPA23_010951.P15456"/>
    <property type="gene ID" value="AALFPA23_010951"/>
</dbReference>
<name>A0ABM1YPF5_AEDAL</name>
<dbReference type="InterPro" id="IPR036397">
    <property type="entry name" value="RNaseH_sf"/>
</dbReference>
<keyword evidence="5" id="KW-1185">Reference proteome</keyword>
<feature type="compositionally biased region" description="Polar residues" evidence="2">
    <location>
        <begin position="353"/>
        <end position="365"/>
    </location>
</feature>
<dbReference type="InterPro" id="IPR012337">
    <property type="entry name" value="RNaseH-like_sf"/>
</dbReference>
<evidence type="ECO:0000256" key="2">
    <source>
        <dbReference type="SAM" id="MobiDB-lite"/>
    </source>
</evidence>
<proteinExistence type="predicted"/>
<organism evidence="4 5">
    <name type="scientific">Aedes albopictus</name>
    <name type="common">Asian tiger mosquito</name>
    <name type="synonym">Stegomyia albopicta</name>
    <dbReference type="NCBI Taxonomy" id="7160"/>
    <lineage>
        <taxon>Eukaryota</taxon>
        <taxon>Metazoa</taxon>
        <taxon>Ecdysozoa</taxon>
        <taxon>Arthropoda</taxon>
        <taxon>Hexapoda</taxon>
        <taxon>Insecta</taxon>
        <taxon>Pterygota</taxon>
        <taxon>Neoptera</taxon>
        <taxon>Endopterygota</taxon>
        <taxon>Diptera</taxon>
        <taxon>Nematocera</taxon>
        <taxon>Culicoidea</taxon>
        <taxon>Culicidae</taxon>
        <taxon>Culicinae</taxon>
        <taxon>Aedini</taxon>
        <taxon>Aedes</taxon>
        <taxon>Stegomyia</taxon>
    </lineage>
</organism>
<evidence type="ECO:0000313" key="4">
    <source>
        <dbReference type="EnsemblMetazoa" id="AALFPA23_010951.P15456"/>
    </source>
</evidence>
<dbReference type="GeneID" id="134287532"/>
<dbReference type="PANTHER" id="PTHR37984">
    <property type="entry name" value="PROTEIN CBG26694"/>
    <property type="match status" value="1"/>
</dbReference>
<accession>A0ABM1YPF5</accession>